<dbReference type="PANTHER" id="PTHR13798">
    <property type="entry name" value="RNA BINDING MOTIF RBM PROTEIN -RELATED"/>
    <property type="match status" value="1"/>
</dbReference>
<dbReference type="GO" id="GO:0003723">
    <property type="term" value="F:RNA binding"/>
    <property type="evidence" value="ECO:0007669"/>
    <property type="project" value="UniProtKB-UniRule"/>
</dbReference>
<keyword evidence="2 4" id="KW-0694">RNA-binding</keyword>
<dbReference type="PROSITE" id="PS50102">
    <property type="entry name" value="RRM"/>
    <property type="match status" value="1"/>
</dbReference>
<evidence type="ECO:0000256" key="2">
    <source>
        <dbReference type="ARBA" id="ARBA00022884"/>
    </source>
</evidence>
<keyword evidence="8" id="KW-1185">Reference proteome</keyword>
<dbReference type="Pfam" id="PF00076">
    <property type="entry name" value="RRM_1"/>
    <property type="match status" value="1"/>
</dbReference>
<dbReference type="Gene3D" id="3.30.70.330">
    <property type="match status" value="1"/>
</dbReference>
<dbReference type="AlphaFoldDB" id="A0ABD1ZUL8"/>
<dbReference type="SUPFAM" id="SSF54928">
    <property type="entry name" value="RNA-binding domain, RBD"/>
    <property type="match status" value="1"/>
</dbReference>
<dbReference type="PANTHER" id="PTHR13798:SF11">
    <property type="entry name" value="RNA-BINDING PROTEIN 7-RELATED"/>
    <property type="match status" value="1"/>
</dbReference>
<evidence type="ECO:0000256" key="3">
    <source>
        <dbReference type="ARBA" id="ARBA00023242"/>
    </source>
</evidence>
<dbReference type="InterPro" id="IPR000504">
    <property type="entry name" value="RRM_dom"/>
</dbReference>
<comment type="subcellular location">
    <subcellularLocation>
        <location evidence="1">Nucleus</location>
        <location evidence="1">Nucleoplasm</location>
    </subcellularLocation>
</comment>
<dbReference type="InterPro" id="IPR035979">
    <property type="entry name" value="RBD_domain_sf"/>
</dbReference>
<evidence type="ECO:0000256" key="1">
    <source>
        <dbReference type="ARBA" id="ARBA00004642"/>
    </source>
</evidence>
<feature type="domain" description="RRM" evidence="6">
    <location>
        <begin position="36"/>
        <end position="94"/>
    </location>
</feature>
<dbReference type="InterPro" id="IPR012677">
    <property type="entry name" value="Nucleotide-bd_a/b_plait_sf"/>
</dbReference>
<keyword evidence="3" id="KW-0539">Nucleus</keyword>
<feature type="compositionally biased region" description="Basic residues" evidence="5">
    <location>
        <begin position="174"/>
        <end position="184"/>
    </location>
</feature>
<reference evidence="7 8" key="1">
    <citation type="journal article" date="2024" name="Ann. Entomol. Soc. Am.">
        <title>Genomic analyses of the southern and eastern yellowjacket wasps (Hymenoptera: Vespidae) reveal evolutionary signatures of social life.</title>
        <authorList>
            <person name="Catto M.A."/>
            <person name="Caine P.B."/>
            <person name="Orr S.E."/>
            <person name="Hunt B.G."/>
            <person name="Goodisman M.A.D."/>
        </authorList>
    </citation>
    <scope>NUCLEOTIDE SEQUENCE [LARGE SCALE GENOMIC DNA]</scope>
    <source>
        <strain evidence="7">233</strain>
        <tissue evidence="7">Head and thorax</tissue>
    </source>
</reference>
<gene>
    <name evidence="7" type="ORF">V1478_018298</name>
</gene>
<feature type="compositionally biased region" description="Low complexity" evidence="5">
    <location>
        <begin position="185"/>
        <end position="202"/>
    </location>
</feature>
<feature type="compositionally biased region" description="Basic and acidic residues" evidence="5">
    <location>
        <begin position="151"/>
        <end position="173"/>
    </location>
</feature>
<feature type="region of interest" description="Disordered" evidence="5">
    <location>
        <begin position="151"/>
        <end position="209"/>
    </location>
</feature>
<sequence>MKNYINFLFFFVKINYVTVSNNIFKNKHLLWILGSFYKYGGPVQRVAIPKDRDGKQRTYGFITYKHVSSVSYALDLFNGTKLFNRTINMKTRNNIELPQVEKQRQEHIYNLNHLLHLGQQTFIGNFVPNIGSDMLPTNVVQNTVVYTGKIDTHHDDRHSRSYHPYHRDHESNKHDHHKDHRSYKNRSNSSHSSDYSKYSNYKNSRRHYH</sequence>
<name>A0ABD1ZUL8_VESSQ</name>
<proteinExistence type="predicted"/>
<dbReference type="EMBL" id="JAUDFV010000167">
    <property type="protein sequence ID" value="KAL2712063.1"/>
    <property type="molecule type" value="Genomic_DNA"/>
</dbReference>
<accession>A0ABD1ZUL8</accession>
<dbReference type="InterPro" id="IPR052285">
    <property type="entry name" value="NEXT_complex_subunit"/>
</dbReference>
<comment type="caution">
    <text evidence="7">The sequence shown here is derived from an EMBL/GenBank/DDBJ whole genome shotgun (WGS) entry which is preliminary data.</text>
</comment>
<evidence type="ECO:0000256" key="4">
    <source>
        <dbReference type="PROSITE-ProRule" id="PRU00176"/>
    </source>
</evidence>
<evidence type="ECO:0000313" key="7">
    <source>
        <dbReference type="EMBL" id="KAL2712063.1"/>
    </source>
</evidence>
<dbReference type="GO" id="GO:0005654">
    <property type="term" value="C:nucleoplasm"/>
    <property type="evidence" value="ECO:0007669"/>
    <property type="project" value="UniProtKB-SubCell"/>
</dbReference>
<organism evidence="7 8">
    <name type="scientific">Vespula squamosa</name>
    <name type="common">Southern yellow jacket</name>
    <name type="synonym">Wasp</name>
    <dbReference type="NCBI Taxonomy" id="30214"/>
    <lineage>
        <taxon>Eukaryota</taxon>
        <taxon>Metazoa</taxon>
        <taxon>Ecdysozoa</taxon>
        <taxon>Arthropoda</taxon>
        <taxon>Hexapoda</taxon>
        <taxon>Insecta</taxon>
        <taxon>Pterygota</taxon>
        <taxon>Neoptera</taxon>
        <taxon>Endopterygota</taxon>
        <taxon>Hymenoptera</taxon>
        <taxon>Apocrita</taxon>
        <taxon>Aculeata</taxon>
        <taxon>Vespoidea</taxon>
        <taxon>Vespidae</taxon>
        <taxon>Vespinae</taxon>
        <taxon>Vespula</taxon>
    </lineage>
</organism>
<evidence type="ECO:0000313" key="8">
    <source>
        <dbReference type="Proteomes" id="UP001607302"/>
    </source>
</evidence>
<dbReference type="Proteomes" id="UP001607302">
    <property type="component" value="Unassembled WGS sequence"/>
</dbReference>
<evidence type="ECO:0000259" key="6">
    <source>
        <dbReference type="PROSITE" id="PS50102"/>
    </source>
</evidence>
<protein>
    <submittedName>
        <fullName evidence="7">RNA-binding protein 7</fullName>
    </submittedName>
</protein>
<evidence type="ECO:0000256" key="5">
    <source>
        <dbReference type="SAM" id="MobiDB-lite"/>
    </source>
</evidence>
<dbReference type="SMART" id="SM00360">
    <property type="entry name" value="RRM"/>
    <property type="match status" value="1"/>
</dbReference>